<dbReference type="Proteomes" id="UP001521184">
    <property type="component" value="Unassembled WGS sequence"/>
</dbReference>
<feature type="region of interest" description="Disordered" evidence="6">
    <location>
        <begin position="301"/>
        <end position="320"/>
    </location>
</feature>
<organism evidence="9 10">
    <name type="scientific">Diplodia intermedia</name>
    <dbReference type="NCBI Taxonomy" id="856260"/>
    <lineage>
        <taxon>Eukaryota</taxon>
        <taxon>Fungi</taxon>
        <taxon>Dikarya</taxon>
        <taxon>Ascomycota</taxon>
        <taxon>Pezizomycotina</taxon>
        <taxon>Dothideomycetes</taxon>
        <taxon>Dothideomycetes incertae sedis</taxon>
        <taxon>Botryosphaeriales</taxon>
        <taxon>Botryosphaeriaceae</taxon>
        <taxon>Diplodia</taxon>
    </lineage>
</organism>
<evidence type="ECO:0000259" key="8">
    <source>
        <dbReference type="Pfam" id="PF20684"/>
    </source>
</evidence>
<accession>A0ABR3TAQ5</accession>
<name>A0ABR3TAQ5_9PEZI</name>
<keyword evidence="3 7" id="KW-1133">Transmembrane helix</keyword>
<reference evidence="9 10" key="1">
    <citation type="journal article" date="2023" name="Plant Dis.">
        <title>First Report of Diplodia intermedia Causing Canker and Dieback Diseases on Apple Trees in Canada.</title>
        <authorList>
            <person name="Ellouze W."/>
            <person name="Ilyukhin E."/>
            <person name="Sulman M."/>
            <person name="Ali S."/>
        </authorList>
    </citation>
    <scope>NUCLEOTIDE SEQUENCE [LARGE SCALE GENOMIC DNA]</scope>
    <source>
        <strain evidence="9 10">M45-28</strain>
    </source>
</reference>
<feature type="transmembrane region" description="Helical" evidence="7">
    <location>
        <begin position="163"/>
        <end position="189"/>
    </location>
</feature>
<comment type="subcellular location">
    <subcellularLocation>
        <location evidence="1">Membrane</location>
        <topology evidence="1">Multi-pass membrane protein</topology>
    </subcellularLocation>
</comment>
<keyword evidence="4 7" id="KW-0472">Membrane</keyword>
<sequence>MLYDNSRYLFFAVIVLMISGYTSLGLRIYSRVTKKNWGWDDTVASISALPFAWLCAQTITAANNGLGAHEWNVTPEMSMKAYKAFVFFQVSYCCSIILIKASIALMLTRIICGQMYILWILRITIAVFTAVTLSVAIFCLLQCRPLAKTWNPAIEGYCHPSNVLASLSMTVTVTSIISDVIICFCPIPLLWHLQMNRNLKVVAGCLLSLGFFASICAIIRLAYTLALNSTDDYLYNVYGVTVWCFAEVGVALTVGCASTLRPMFRSCLGTGNTDKETDDSSRGHYELRAGARGVIHSTHEDGEVRRTTSEPSIAGDNDSGRKILASSGIHVTRQYDVESVQRSV</sequence>
<evidence type="ECO:0000256" key="2">
    <source>
        <dbReference type="ARBA" id="ARBA00022692"/>
    </source>
</evidence>
<evidence type="ECO:0000313" key="9">
    <source>
        <dbReference type="EMBL" id="KAL1636643.1"/>
    </source>
</evidence>
<dbReference type="PANTHER" id="PTHR33048:SF31">
    <property type="entry name" value="INTEGRAL MEMBRANE PROTEIN"/>
    <property type="match status" value="1"/>
</dbReference>
<evidence type="ECO:0000256" key="1">
    <source>
        <dbReference type="ARBA" id="ARBA00004141"/>
    </source>
</evidence>
<proteinExistence type="inferred from homology"/>
<comment type="similarity">
    <text evidence="5">Belongs to the SAT4 family.</text>
</comment>
<dbReference type="PANTHER" id="PTHR33048">
    <property type="entry name" value="PTH11-LIKE INTEGRAL MEMBRANE PROTEIN (AFU_ORTHOLOGUE AFUA_5G11245)"/>
    <property type="match status" value="1"/>
</dbReference>
<dbReference type="EMBL" id="JAKEKT020000099">
    <property type="protein sequence ID" value="KAL1636643.1"/>
    <property type="molecule type" value="Genomic_DNA"/>
</dbReference>
<keyword evidence="2 7" id="KW-0812">Transmembrane</keyword>
<evidence type="ECO:0000256" key="5">
    <source>
        <dbReference type="ARBA" id="ARBA00038359"/>
    </source>
</evidence>
<feature type="transmembrane region" description="Helical" evidence="7">
    <location>
        <begin position="6"/>
        <end position="30"/>
    </location>
</feature>
<feature type="transmembrane region" description="Helical" evidence="7">
    <location>
        <begin position="235"/>
        <end position="256"/>
    </location>
</feature>
<feature type="transmembrane region" description="Helical" evidence="7">
    <location>
        <begin position="201"/>
        <end position="223"/>
    </location>
</feature>
<evidence type="ECO:0000256" key="3">
    <source>
        <dbReference type="ARBA" id="ARBA00022989"/>
    </source>
</evidence>
<dbReference type="InterPro" id="IPR049326">
    <property type="entry name" value="Rhodopsin_dom_fungi"/>
</dbReference>
<comment type="caution">
    <text evidence="9">The sequence shown here is derived from an EMBL/GenBank/DDBJ whole genome shotgun (WGS) entry which is preliminary data.</text>
</comment>
<evidence type="ECO:0000256" key="7">
    <source>
        <dbReference type="SAM" id="Phobius"/>
    </source>
</evidence>
<evidence type="ECO:0000256" key="6">
    <source>
        <dbReference type="SAM" id="MobiDB-lite"/>
    </source>
</evidence>
<feature type="transmembrane region" description="Helical" evidence="7">
    <location>
        <begin position="119"/>
        <end position="143"/>
    </location>
</feature>
<keyword evidence="10" id="KW-1185">Reference proteome</keyword>
<evidence type="ECO:0000256" key="4">
    <source>
        <dbReference type="ARBA" id="ARBA00023136"/>
    </source>
</evidence>
<dbReference type="Pfam" id="PF20684">
    <property type="entry name" value="Fung_rhodopsin"/>
    <property type="match status" value="1"/>
</dbReference>
<dbReference type="InterPro" id="IPR052337">
    <property type="entry name" value="SAT4-like"/>
</dbReference>
<feature type="transmembrane region" description="Helical" evidence="7">
    <location>
        <begin position="82"/>
        <end position="107"/>
    </location>
</feature>
<gene>
    <name evidence="9" type="ORF">SLS58_009697</name>
</gene>
<protein>
    <recommendedName>
        <fullName evidence="8">Rhodopsin domain-containing protein</fullName>
    </recommendedName>
</protein>
<evidence type="ECO:0000313" key="10">
    <source>
        <dbReference type="Proteomes" id="UP001521184"/>
    </source>
</evidence>
<feature type="domain" description="Rhodopsin" evidence="8">
    <location>
        <begin position="26"/>
        <end position="265"/>
    </location>
</feature>